<keyword evidence="7" id="KW-1185">Reference proteome</keyword>
<dbReference type="RefSeq" id="XP_024936181.1">
    <property type="nucleotide sequence ID" value="XM_025080413.1"/>
</dbReference>
<proteinExistence type="inferred from homology"/>
<dbReference type="GO" id="GO:0031966">
    <property type="term" value="C:mitochondrial membrane"/>
    <property type="evidence" value="ECO:0007669"/>
    <property type="project" value="TreeGrafter"/>
</dbReference>
<dbReference type="PANTHER" id="PTHR12563">
    <property type="entry name" value="GLYCEROL-3-PHOSPHATE ACYLTRANSFERASE"/>
    <property type="match status" value="1"/>
</dbReference>
<organism evidence="7 11">
    <name type="scientific">Cephus cinctus</name>
    <name type="common">Wheat stem sawfly</name>
    <dbReference type="NCBI Taxonomy" id="211228"/>
    <lineage>
        <taxon>Eukaryota</taxon>
        <taxon>Metazoa</taxon>
        <taxon>Ecdysozoa</taxon>
        <taxon>Arthropoda</taxon>
        <taxon>Hexapoda</taxon>
        <taxon>Insecta</taxon>
        <taxon>Pterygota</taxon>
        <taxon>Neoptera</taxon>
        <taxon>Endopterygota</taxon>
        <taxon>Hymenoptera</taxon>
        <taxon>Cephoidea</taxon>
        <taxon>Cephidae</taxon>
        <taxon>Cephus</taxon>
    </lineage>
</organism>
<dbReference type="CDD" id="cd07993">
    <property type="entry name" value="LPLAT_DHAPAT-like"/>
    <property type="match status" value="1"/>
</dbReference>
<dbReference type="GO" id="GO:0008654">
    <property type="term" value="P:phospholipid biosynthetic process"/>
    <property type="evidence" value="ECO:0007669"/>
    <property type="project" value="TreeGrafter"/>
</dbReference>
<dbReference type="RefSeq" id="XP_024936180.1">
    <property type="nucleotide sequence ID" value="XM_025080412.1"/>
</dbReference>
<evidence type="ECO:0000313" key="11">
    <source>
        <dbReference type="RefSeq" id="XP_024936183.1"/>
    </source>
</evidence>
<dbReference type="GO" id="GO:0004366">
    <property type="term" value="F:glycerol-3-phosphate O-acyltransferase activity"/>
    <property type="evidence" value="ECO:0007669"/>
    <property type="project" value="TreeGrafter"/>
</dbReference>
<dbReference type="CTD" id="43350"/>
<comment type="subcellular location">
    <subcellularLocation>
        <location evidence="1">Membrane</location>
    </subcellularLocation>
</comment>
<dbReference type="InterPro" id="IPR002123">
    <property type="entry name" value="Plipid/glycerol_acylTrfase"/>
</dbReference>
<protein>
    <submittedName>
        <fullName evidence="8 9">Glycerol-3-phosphate acyltransferase 1, mitochondrial isoform X1</fullName>
    </submittedName>
</protein>
<dbReference type="RefSeq" id="XP_024936183.1">
    <property type="nucleotide sequence ID" value="XM_025080415.1"/>
</dbReference>
<dbReference type="GeneID" id="107263049"/>
<dbReference type="GO" id="GO:0006631">
    <property type="term" value="P:fatty acid metabolic process"/>
    <property type="evidence" value="ECO:0007669"/>
    <property type="project" value="TreeGrafter"/>
</dbReference>
<dbReference type="RefSeq" id="XP_024936182.1">
    <property type="nucleotide sequence ID" value="XM_025080414.1"/>
</dbReference>
<evidence type="ECO:0000256" key="4">
    <source>
        <dbReference type="ARBA" id="ARBA00023136"/>
    </source>
</evidence>
<name>A0AAJ7VWV4_CEPCN</name>
<gene>
    <name evidence="8 9 10 11" type="primary">LOC107263049</name>
</gene>
<dbReference type="Proteomes" id="UP000694920">
    <property type="component" value="Unplaced"/>
</dbReference>
<sequence>MESVQSDSVYRHYRLSFYSPLSTIEATSADSTVTARSSNRLATISRPWIFCHNRANNMVEVFSTRLQEVYAKWETRTDVTRNSEPAASRFSLDGLRRVGQQVTQQRRRVSSREQIRKVRESSLYRIKEAEPLTPAVFRAHSFLHLCCNSCTPSSKNSLVSTTSKQYQIGGKDILIVDPGPSLISKIFRHISHVYSFKKYDYPKVTQTILNDERLKDAIKLTARDTVTSEGCSEDSAMAKAEARAKTILLQMQSNISDFLLRITIWVLYKLLPCILQSTVVQPSQIEMLKKASDTGLPLVMLPLHKSHLDYIMISFLMLSNNIKSPLIAAGDNLKIPFFGKLLSSLGAFFIKRRIDPVLGRKDLLYRAVLHTYVMESLRAGHNIEFFMEGGRSRTGKPCMPKGGILSVIVDAYMDGTIEDALLVPVAMNYERLVDGNFVREQLGQPKKMETFRSTISAIWSTLMGSYGIVKIEICQPFSLREMLKSFQAQQNKLPVTGTVEKTLKYTMSTSSLYGTDVVVEEHRQLVDSIARHVVYDSTKATPIMTTNVVAFLLLNKFRDGCTLDKLVEAFDSIRQELDWLDKVVAFCGESIDIINHALDILGPGLVQQQRQEITETIEGQSVRKEVITAIRPVSILPNVIELSYYSNTMVVHYILDSVVVTGLYAALQSEINDPKAIAENDISVFQDVLLEKTLKVCDILKYEFIFCKPCQDLEQVVLEAIGNLAVTGIITLKEESYLQDEIWSKRYAKNFDDSSDEEHNRKKQSKKLQYKLSLDPEHSSRMEFLHTLLRPWIDTYTYSAFTLRKLVGRSLSERDLVCEVLAEIKTNLDRGIVSYGESLCVDPIKNSFKLFEKWNVLECHPQENVKIYYLKEEYDEDSAANQIYESIAQFKWTRNID</sequence>
<keyword evidence="3" id="KW-0808">Transferase</keyword>
<dbReference type="InterPro" id="IPR045520">
    <property type="entry name" value="GPAT/DHAPAT_C"/>
</dbReference>
<comment type="similarity">
    <text evidence="2">Belongs to the GPAT/DAPAT family.</text>
</comment>
<dbReference type="SUPFAM" id="SSF69593">
    <property type="entry name" value="Glycerol-3-phosphate (1)-acyltransferase"/>
    <property type="match status" value="1"/>
</dbReference>
<dbReference type="InterPro" id="IPR041728">
    <property type="entry name" value="GPAT/DHAPAT_LPLAT"/>
</dbReference>
<dbReference type="PANTHER" id="PTHR12563:SF23">
    <property type="entry name" value="BCDNA.GH07066"/>
    <property type="match status" value="1"/>
</dbReference>
<evidence type="ECO:0000313" key="10">
    <source>
        <dbReference type="RefSeq" id="XP_024936182.1"/>
    </source>
</evidence>
<evidence type="ECO:0000313" key="7">
    <source>
        <dbReference type="Proteomes" id="UP000694920"/>
    </source>
</evidence>
<keyword evidence="5 8" id="KW-0012">Acyltransferase</keyword>
<evidence type="ECO:0000256" key="5">
    <source>
        <dbReference type="ARBA" id="ARBA00023315"/>
    </source>
</evidence>
<dbReference type="InterPro" id="IPR022284">
    <property type="entry name" value="GPAT/DHAPAT"/>
</dbReference>
<evidence type="ECO:0000256" key="3">
    <source>
        <dbReference type="ARBA" id="ARBA00022679"/>
    </source>
</evidence>
<evidence type="ECO:0000313" key="8">
    <source>
        <dbReference type="RefSeq" id="XP_024936180.1"/>
    </source>
</evidence>
<evidence type="ECO:0000259" key="6">
    <source>
        <dbReference type="SMART" id="SM00563"/>
    </source>
</evidence>
<dbReference type="Pfam" id="PF01553">
    <property type="entry name" value="Acyltransferase"/>
    <property type="match status" value="1"/>
</dbReference>
<evidence type="ECO:0000313" key="9">
    <source>
        <dbReference type="RefSeq" id="XP_024936181.1"/>
    </source>
</evidence>
<evidence type="ECO:0000256" key="1">
    <source>
        <dbReference type="ARBA" id="ARBA00004370"/>
    </source>
</evidence>
<dbReference type="SMART" id="SM00563">
    <property type="entry name" value="PlsC"/>
    <property type="match status" value="1"/>
</dbReference>
<dbReference type="GO" id="GO:0006072">
    <property type="term" value="P:glycerol-3-phosphate metabolic process"/>
    <property type="evidence" value="ECO:0007669"/>
    <property type="project" value="TreeGrafter"/>
</dbReference>
<keyword evidence="4" id="KW-0472">Membrane</keyword>
<accession>A0AAJ7VWV4</accession>
<evidence type="ECO:0000256" key="2">
    <source>
        <dbReference type="ARBA" id="ARBA00007937"/>
    </source>
</evidence>
<reference evidence="8 9" key="1">
    <citation type="submission" date="2025-04" db="UniProtKB">
        <authorList>
            <consortium name="RefSeq"/>
        </authorList>
    </citation>
    <scope>IDENTIFICATION</scope>
</reference>
<dbReference type="AlphaFoldDB" id="A0AAJ7VWV4"/>
<feature type="domain" description="Phospholipid/glycerol acyltransferase" evidence="6">
    <location>
        <begin position="298"/>
        <end position="430"/>
    </location>
</feature>
<dbReference type="Pfam" id="PF19277">
    <property type="entry name" value="GPAT_C"/>
    <property type="match status" value="1"/>
</dbReference>
<dbReference type="GO" id="GO:0019432">
    <property type="term" value="P:triglyceride biosynthetic process"/>
    <property type="evidence" value="ECO:0007669"/>
    <property type="project" value="TreeGrafter"/>
</dbReference>